<dbReference type="InParanoid" id="C5YJ80"/>
<protein>
    <recommendedName>
        <fullName evidence="1">DUF1618 domain-containing protein</fullName>
    </recommendedName>
</protein>
<name>C5YJ80_SORBI</name>
<proteinExistence type="predicted"/>
<dbReference type="OrthoDB" id="10548233at2759"/>
<reference evidence="2 3" key="1">
    <citation type="journal article" date="2009" name="Nature">
        <title>The Sorghum bicolor genome and the diversification of grasses.</title>
        <authorList>
            <person name="Paterson A.H."/>
            <person name="Bowers J.E."/>
            <person name="Bruggmann R."/>
            <person name="Dubchak I."/>
            <person name="Grimwood J."/>
            <person name="Gundlach H."/>
            <person name="Haberer G."/>
            <person name="Hellsten U."/>
            <person name="Mitros T."/>
            <person name="Poliakov A."/>
            <person name="Schmutz J."/>
            <person name="Spannagl M."/>
            <person name="Tang H."/>
            <person name="Wang X."/>
            <person name="Wicker T."/>
            <person name="Bharti A.K."/>
            <person name="Chapman J."/>
            <person name="Feltus F.A."/>
            <person name="Gowik U."/>
            <person name="Grigoriev I.V."/>
            <person name="Lyons E."/>
            <person name="Maher C.A."/>
            <person name="Martis M."/>
            <person name="Narechania A."/>
            <person name="Otillar R.P."/>
            <person name="Penning B.W."/>
            <person name="Salamov A.A."/>
            <person name="Wang Y."/>
            <person name="Zhang L."/>
            <person name="Carpita N.C."/>
            <person name="Freeling M."/>
            <person name="Gingle A.R."/>
            <person name="Hash C.T."/>
            <person name="Keller B."/>
            <person name="Klein P."/>
            <person name="Kresovich S."/>
            <person name="McCann M.C."/>
            <person name="Ming R."/>
            <person name="Peterson D.G."/>
            <person name="Mehboob-ur-Rahman"/>
            <person name="Ware D."/>
            <person name="Westhoff P."/>
            <person name="Mayer K.F."/>
            <person name="Messing J."/>
            <person name="Rokhsar D.S."/>
        </authorList>
    </citation>
    <scope>NUCLEOTIDE SEQUENCE [LARGE SCALE GENOMIC DNA]</scope>
    <source>
        <strain evidence="3">cv. BTx623</strain>
    </source>
</reference>
<evidence type="ECO:0000259" key="1">
    <source>
        <dbReference type="Pfam" id="PF07762"/>
    </source>
</evidence>
<evidence type="ECO:0000313" key="3">
    <source>
        <dbReference type="Proteomes" id="UP000000768"/>
    </source>
</evidence>
<dbReference type="EMBL" id="CM000766">
    <property type="protein sequence ID" value="EES15430.1"/>
    <property type="molecule type" value="Genomic_DNA"/>
</dbReference>
<reference evidence="3" key="2">
    <citation type="journal article" date="2018" name="Plant J.">
        <title>The Sorghum bicolor reference genome: improved assembly, gene annotations, a transcriptome atlas, and signatures of genome organization.</title>
        <authorList>
            <person name="McCormick R.F."/>
            <person name="Truong S.K."/>
            <person name="Sreedasyam A."/>
            <person name="Jenkins J."/>
            <person name="Shu S."/>
            <person name="Sims D."/>
            <person name="Kennedy M."/>
            <person name="Amirebrahimi M."/>
            <person name="Weers B.D."/>
            <person name="McKinley B."/>
            <person name="Mattison A."/>
            <person name="Morishige D.T."/>
            <person name="Grimwood J."/>
            <person name="Schmutz J."/>
            <person name="Mullet J.E."/>
        </authorList>
    </citation>
    <scope>NUCLEOTIDE SEQUENCE [LARGE SCALE GENOMIC DNA]</scope>
    <source>
        <strain evidence="3">cv. BTx623</strain>
    </source>
</reference>
<dbReference type="PANTHER" id="PTHR33086">
    <property type="entry name" value="OS05G0468200 PROTEIN-RELATED"/>
    <property type="match status" value="1"/>
</dbReference>
<dbReference type="KEGG" id="sbi:8067007"/>
<evidence type="ECO:0000313" key="2">
    <source>
        <dbReference type="EMBL" id="EES15430.1"/>
    </source>
</evidence>
<keyword evidence="3" id="KW-1185">Reference proteome</keyword>
<dbReference type="Proteomes" id="UP000000768">
    <property type="component" value="Chromosome 7"/>
</dbReference>
<feature type="domain" description="DUF1618" evidence="1">
    <location>
        <begin position="283"/>
        <end position="414"/>
    </location>
</feature>
<accession>C5YJ80</accession>
<dbReference type="Gramene" id="EES15430">
    <property type="protein sequence ID" value="EES15430"/>
    <property type="gene ID" value="SORBI_3007G216800"/>
</dbReference>
<dbReference type="InterPro" id="IPR011676">
    <property type="entry name" value="DUF1618"/>
</dbReference>
<dbReference type="HOGENOM" id="CLU_499142_0_0_1"/>
<dbReference type="AlphaFoldDB" id="C5YJ80"/>
<gene>
    <name evidence="2" type="ORF">SORBI_3007G216800</name>
</gene>
<dbReference type="Pfam" id="PF07762">
    <property type="entry name" value="DUF1618"/>
    <property type="match status" value="1"/>
</dbReference>
<sequence>MEADPQGSQPAPPTAAGRLPAMVLVDRSVRINIQESGFLGPSGVRKEWPQWVGFLLDHDDEVAYFLGVLDGTEPCPPQVADPRDGLTSLSLNIAAWPPNRYGLNHPDCAFIVGCHKNLLLLCLRDEDGGFYMVYNTKAKANSIAVVPRRVCCSLTHFPIARVRWQFQGVTILRLSTSEEHDQYLLAELLFRTEDRSGLDPTNKATLFLWRSITASDQAARGPICNPYICLTPDKVPPFPQCLDMYPQQWIPMEVELPLPTDRDHHPSFRADMTLATGAATLYWVDLLQGILVSNHKDRGNGKQQQPFHFIPLPPEAYADVSINSNPHEYRSMCCIKGGALKFVSMEGYNREDIPMAEVVLITWILTNPQSRTKWKWQLFESVRIGDLWHNPHYHELPLLPHFPVISTVEPHVIYFTVFDYKYDPEYEVMEVTERYVLGVDMHLRSVVSAFMASSSRMLTSHFTRYINQRTVCPMEKEVTDEGDPAAWASVWISTKPLGVSPVEPAHKAGRLGGRVSSDGVAQFISKTGPTMSSITPVIGLQCVLGH</sequence>
<dbReference type="PANTHER" id="PTHR33086:SF52">
    <property type="entry name" value="OS09G0128900 PROTEIN"/>
    <property type="match status" value="1"/>
</dbReference>
<organism evidence="2 3">
    <name type="scientific">Sorghum bicolor</name>
    <name type="common">Sorghum</name>
    <name type="synonym">Sorghum vulgare</name>
    <dbReference type="NCBI Taxonomy" id="4558"/>
    <lineage>
        <taxon>Eukaryota</taxon>
        <taxon>Viridiplantae</taxon>
        <taxon>Streptophyta</taxon>
        <taxon>Embryophyta</taxon>
        <taxon>Tracheophyta</taxon>
        <taxon>Spermatophyta</taxon>
        <taxon>Magnoliopsida</taxon>
        <taxon>Liliopsida</taxon>
        <taxon>Poales</taxon>
        <taxon>Poaceae</taxon>
        <taxon>PACMAD clade</taxon>
        <taxon>Panicoideae</taxon>
        <taxon>Andropogonodae</taxon>
        <taxon>Andropogoneae</taxon>
        <taxon>Sorghinae</taxon>
        <taxon>Sorghum</taxon>
    </lineage>
</organism>